<dbReference type="AlphaFoldDB" id="A0A376FF88"/>
<reference evidence="9 10" key="1">
    <citation type="submission" date="2018-06" db="EMBL/GenBank/DDBJ databases">
        <authorList>
            <consortium name="Pathogen Informatics"/>
            <person name="Doyle S."/>
        </authorList>
    </citation>
    <scope>NUCLEOTIDE SEQUENCE [LARGE SCALE GENOMIC DNA]</scope>
    <source>
        <strain evidence="9 10">NCTC12123</strain>
    </source>
</reference>
<sequence length="123" mass="14611">MLEQIASQMRNKKLPMVDDLRDESDHENPTRLVIVPRSNRVDMEQVMNHLFATTDLEKSYRVNLNMIGLDGRPAVKNLLEILTEWLTFRRDTVRRRLNHRLEKCLSAFISLKVCWWRSSISMK</sequence>
<evidence type="ECO:0000256" key="5">
    <source>
        <dbReference type="ARBA" id="ARBA00023136"/>
    </source>
</evidence>
<protein>
    <submittedName>
        <fullName evidence="9">DNA topoisomerase IV subunit A</fullName>
        <ecNumber evidence="9">5.99.1.-</ecNumber>
        <ecNumber evidence="9">5.99.1.3</ecNumber>
    </submittedName>
</protein>
<evidence type="ECO:0000256" key="1">
    <source>
        <dbReference type="ARBA" id="ARBA00000185"/>
    </source>
</evidence>
<feature type="domain" description="Topo IIA-type catalytic" evidence="8">
    <location>
        <begin position="1"/>
        <end position="123"/>
    </location>
</feature>
<dbReference type="Proteomes" id="UP000255163">
    <property type="component" value="Unassembled WGS sequence"/>
</dbReference>
<evidence type="ECO:0000256" key="3">
    <source>
        <dbReference type="ARBA" id="ARBA00023029"/>
    </source>
</evidence>
<evidence type="ECO:0000256" key="2">
    <source>
        <dbReference type="ARBA" id="ARBA00022475"/>
    </source>
</evidence>
<dbReference type="GO" id="GO:0005737">
    <property type="term" value="C:cytoplasm"/>
    <property type="evidence" value="ECO:0007669"/>
    <property type="project" value="TreeGrafter"/>
</dbReference>
<dbReference type="GO" id="GO:0005524">
    <property type="term" value="F:ATP binding"/>
    <property type="evidence" value="ECO:0007669"/>
    <property type="project" value="InterPro"/>
</dbReference>
<evidence type="ECO:0000313" key="9">
    <source>
        <dbReference type="EMBL" id="STD22802.1"/>
    </source>
</evidence>
<comment type="caution">
    <text evidence="7">Lacks conserved residue(s) required for the propagation of feature annotation.</text>
</comment>
<dbReference type="Gene3D" id="3.30.1360.40">
    <property type="match status" value="1"/>
</dbReference>
<proteinExistence type="predicted"/>
<dbReference type="InterPro" id="IPR002205">
    <property type="entry name" value="Topo_IIA_dom_A"/>
</dbReference>
<dbReference type="Gene3D" id="3.90.199.10">
    <property type="entry name" value="Topoisomerase II, domain 5"/>
    <property type="match status" value="1"/>
</dbReference>
<accession>A0A376FF88</accession>
<dbReference type="Pfam" id="PF00521">
    <property type="entry name" value="DNA_topoisoIV"/>
    <property type="match status" value="1"/>
</dbReference>
<dbReference type="InterPro" id="IPR050220">
    <property type="entry name" value="Type_II_DNA_Topoisomerases"/>
</dbReference>
<dbReference type="EC" id="5.99.1.3" evidence="9"/>
<evidence type="ECO:0000313" key="10">
    <source>
        <dbReference type="Proteomes" id="UP000255163"/>
    </source>
</evidence>
<dbReference type="PROSITE" id="PS52040">
    <property type="entry name" value="TOPO_IIA"/>
    <property type="match status" value="1"/>
</dbReference>
<dbReference type="GO" id="GO:0006265">
    <property type="term" value="P:DNA topological change"/>
    <property type="evidence" value="ECO:0007669"/>
    <property type="project" value="InterPro"/>
</dbReference>
<keyword evidence="3" id="KW-0799">Topoisomerase</keyword>
<dbReference type="InterPro" id="IPR013758">
    <property type="entry name" value="Topo_IIA_A/C_ab"/>
</dbReference>
<dbReference type="SUPFAM" id="SSF56719">
    <property type="entry name" value="Type II DNA topoisomerase"/>
    <property type="match status" value="1"/>
</dbReference>
<dbReference type="GO" id="GO:0009330">
    <property type="term" value="C:DNA topoisomerase type II (double strand cut, ATP-hydrolyzing) complex"/>
    <property type="evidence" value="ECO:0007669"/>
    <property type="project" value="TreeGrafter"/>
</dbReference>
<evidence type="ECO:0000256" key="4">
    <source>
        <dbReference type="ARBA" id="ARBA00023125"/>
    </source>
</evidence>
<dbReference type="PANTHER" id="PTHR43493:SF1">
    <property type="entry name" value="DNA TOPOISOMERASE 4 SUBUNIT A"/>
    <property type="match status" value="1"/>
</dbReference>
<dbReference type="EMBL" id="UFYI01000007">
    <property type="protein sequence ID" value="STD22802.1"/>
    <property type="molecule type" value="Genomic_DNA"/>
</dbReference>
<comment type="catalytic activity">
    <reaction evidence="1">
        <text>ATP-dependent breakage, passage and rejoining of double-stranded DNA.</text>
        <dbReference type="EC" id="5.6.2.2"/>
    </reaction>
</comment>
<dbReference type="EC" id="5.99.1.-" evidence="9"/>
<evidence type="ECO:0000256" key="6">
    <source>
        <dbReference type="ARBA" id="ARBA00023235"/>
    </source>
</evidence>
<dbReference type="GO" id="GO:0003918">
    <property type="term" value="F:DNA topoisomerase type II (double strand cut, ATP-hydrolyzing) activity"/>
    <property type="evidence" value="ECO:0007669"/>
    <property type="project" value="UniProtKB-EC"/>
</dbReference>
<evidence type="ECO:0000259" key="8">
    <source>
        <dbReference type="PROSITE" id="PS52040"/>
    </source>
</evidence>
<dbReference type="GO" id="GO:0003677">
    <property type="term" value="F:DNA binding"/>
    <property type="evidence" value="ECO:0007669"/>
    <property type="project" value="UniProtKB-UniRule"/>
</dbReference>
<keyword evidence="4 7" id="KW-0238">DNA-binding</keyword>
<dbReference type="GO" id="GO:0007059">
    <property type="term" value="P:chromosome segregation"/>
    <property type="evidence" value="ECO:0007669"/>
    <property type="project" value="TreeGrafter"/>
</dbReference>
<organism evidence="9 10">
    <name type="scientific">Enterobacter asburiae</name>
    <dbReference type="NCBI Taxonomy" id="61645"/>
    <lineage>
        <taxon>Bacteria</taxon>
        <taxon>Pseudomonadati</taxon>
        <taxon>Pseudomonadota</taxon>
        <taxon>Gammaproteobacteria</taxon>
        <taxon>Enterobacterales</taxon>
        <taxon>Enterobacteriaceae</taxon>
        <taxon>Enterobacter</taxon>
        <taxon>Enterobacter cloacae complex</taxon>
    </lineage>
</organism>
<keyword evidence="6 9" id="KW-0413">Isomerase</keyword>
<keyword evidence="2" id="KW-1003">Cell membrane</keyword>
<evidence type="ECO:0000256" key="7">
    <source>
        <dbReference type="PROSITE-ProRule" id="PRU01384"/>
    </source>
</evidence>
<dbReference type="InterPro" id="IPR013760">
    <property type="entry name" value="Topo_IIA-like_dom_sf"/>
</dbReference>
<dbReference type="PANTHER" id="PTHR43493">
    <property type="entry name" value="DNA GYRASE/TOPOISOMERASE SUBUNIT A"/>
    <property type="match status" value="1"/>
</dbReference>
<keyword evidence="5" id="KW-0472">Membrane</keyword>
<name>A0A376FF88_ENTAS</name>
<gene>
    <name evidence="9" type="primary">parC_2</name>
    <name evidence="9" type="ORF">NCTC12123_03479</name>
</gene>